<dbReference type="CDD" id="cd00433">
    <property type="entry name" value="Peptidase_M17"/>
    <property type="match status" value="1"/>
</dbReference>
<comment type="similarity">
    <text evidence="1">Belongs to the peptidase M17 family.</text>
</comment>
<keyword evidence="10" id="KW-1185">Reference proteome</keyword>
<dbReference type="InterPro" id="IPR043472">
    <property type="entry name" value="Macro_dom-like"/>
</dbReference>
<feature type="compositionally biased region" description="Low complexity" evidence="6">
    <location>
        <begin position="18"/>
        <end position="29"/>
    </location>
</feature>
<feature type="region of interest" description="Disordered" evidence="6">
    <location>
        <begin position="1"/>
        <end position="33"/>
    </location>
</feature>
<keyword evidence="5" id="KW-0464">Manganese</keyword>
<dbReference type="InterPro" id="IPR011356">
    <property type="entry name" value="Leucine_aapep/pepB"/>
</dbReference>
<feature type="domain" description="Cytosol aminopeptidase" evidence="7">
    <location>
        <begin position="216"/>
        <end position="524"/>
    </location>
</feature>
<dbReference type="OrthoDB" id="7353610at2"/>
<dbReference type="PANTHER" id="PTHR11963:SF23">
    <property type="entry name" value="CYTOSOL AMINOPEPTIDASE"/>
    <property type="match status" value="1"/>
</dbReference>
<keyword evidence="4" id="KW-0378">Hydrolase</keyword>
<dbReference type="GO" id="GO:0005737">
    <property type="term" value="C:cytoplasm"/>
    <property type="evidence" value="ECO:0007669"/>
    <property type="project" value="InterPro"/>
</dbReference>
<feature type="domain" description="Peptidase M17 leucyl aminopeptidase N-terminal" evidence="8">
    <location>
        <begin position="52"/>
        <end position="166"/>
    </location>
</feature>
<reference evidence="9 10" key="1">
    <citation type="submission" date="2017-01" db="EMBL/GenBank/DDBJ databases">
        <authorList>
            <person name="Mah S.A."/>
            <person name="Swanson W.J."/>
            <person name="Moy G.W."/>
            <person name="Vacquier V.D."/>
        </authorList>
    </citation>
    <scope>NUCLEOTIDE SEQUENCE [LARGE SCALE GENOMIC DNA]</scope>
    <source>
        <strain evidence="9 10">DSM 11589</strain>
    </source>
</reference>
<proteinExistence type="inferred from homology"/>
<dbReference type="Gene3D" id="3.40.630.10">
    <property type="entry name" value="Zn peptidases"/>
    <property type="match status" value="1"/>
</dbReference>
<dbReference type="GO" id="GO:0006508">
    <property type="term" value="P:proteolysis"/>
    <property type="evidence" value="ECO:0007669"/>
    <property type="project" value="UniProtKB-KW"/>
</dbReference>
<name>A0A1N7LEI7_9PROT</name>
<dbReference type="SUPFAM" id="SSF53187">
    <property type="entry name" value="Zn-dependent exopeptidases"/>
    <property type="match status" value="1"/>
</dbReference>
<dbReference type="InterPro" id="IPR008283">
    <property type="entry name" value="Peptidase_M17_N"/>
</dbReference>
<protein>
    <submittedName>
        <fullName evidence="9">Leucyl aminopeptidase</fullName>
    </submittedName>
</protein>
<sequence length="532" mass="55466">MSSMETAARSPGGRERGAASAAASRSNPGKRAVSPVEVQFTGRPLAQAEALVLGVWEGGNPTAAARALGADRWIGQALRRLPAFTGKSGNALLLHPPRCDDSGTPLPAQVVLTGLGQFGAMDAETARRCGAEVGAVLMANGITSAAIDLGLEPLMAAFFVLGLRLRCAPMPDYRRHEADGPEAPRPLRLISVRVGDPRMAETAWAQLRAAAEGVELARRLTAEPANILTPARMIEKAQGLSKLRVSVEVLDAERLAAEGMNLHLAVGRGSAHPPALVVMRWRGAGDGSAPVLVVGKGLTFDSGGLCIKPAAGMEEMKGDMGGAATVLGLLHAVATAQTPVNVTGIMALAENMTDGAAYRPGDVYTSHAGLTVEVIDTDAEGRMVLADALSWGCATENPKAVIDLATLTGSIVVALGHHHAGLFCSDDALARGLIRSGQSTDELLWRMPLSEALDEDLKSDCADLKQCASAGRLLPDALHAARFLSHFVPDGTPWAHLDIAGVSERATATAHMPVGPTGFGVLTLFDWLTDQF</sequence>
<accession>A0A1N7LEI7</accession>
<dbReference type="SUPFAM" id="SSF52949">
    <property type="entry name" value="Macro domain-like"/>
    <property type="match status" value="1"/>
</dbReference>
<evidence type="ECO:0000256" key="2">
    <source>
        <dbReference type="ARBA" id="ARBA00022438"/>
    </source>
</evidence>
<dbReference type="Proteomes" id="UP000185678">
    <property type="component" value="Unassembled WGS sequence"/>
</dbReference>
<keyword evidence="2 9" id="KW-0031">Aminopeptidase</keyword>
<dbReference type="AlphaFoldDB" id="A0A1N7LEI7"/>
<dbReference type="Pfam" id="PF00883">
    <property type="entry name" value="Peptidase_M17"/>
    <property type="match status" value="1"/>
</dbReference>
<dbReference type="STRING" id="80876.SAMN05421779_103278"/>
<dbReference type="PANTHER" id="PTHR11963">
    <property type="entry name" value="LEUCINE AMINOPEPTIDASE-RELATED"/>
    <property type="match status" value="1"/>
</dbReference>
<dbReference type="GO" id="GO:0030145">
    <property type="term" value="F:manganese ion binding"/>
    <property type="evidence" value="ECO:0007669"/>
    <property type="project" value="InterPro"/>
</dbReference>
<evidence type="ECO:0000256" key="3">
    <source>
        <dbReference type="ARBA" id="ARBA00022670"/>
    </source>
</evidence>
<evidence type="ECO:0000259" key="8">
    <source>
        <dbReference type="Pfam" id="PF02789"/>
    </source>
</evidence>
<keyword evidence="3" id="KW-0645">Protease</keyword>
<dbReference type="EMBL" id="FTOA01000003">
    <property type="protein sequence ID" value="SIS72201.1"/>
    <property type="molecule type" value="Genomic_DNA"/>
</dbReference>
<evidence type="ECO:0000256" key="4">
    <source>
        <dbReference type="ARBA" id="ARBA00022801"/>
    </source>
</evidence>
<evidence type="ECO:0000259" key="7">
    <source>
        <dbReference type="Pfam" id="PF00883"/>
    </source>
</evidence>
<evidence type="ECO:0000256" key="1">
    <source>
        <dbReference type="ARBA" id="ARBA00009528"/>
    </source>
</evidence>
<dbReference type="InterPro" id="IPR000819">
    <property type="entry name" value="Peptidase_M17_C"/>
</dbReference>
<gene>
    <name evidence="9" type="ORF">SAMN05421779_103278</name>
</gene>
<dbReference type="GO" id="GO:0070006">
    <property type="term" value="F:metalloaminopeptidase activity"/>
    <property type="evidence" value="ECO:0007669"/>
    <property type="project" value="InterPro"/>
</dbReference>
<organism evidence="9 10">
    <name type="scientific">Insolitispirillum peregrinum</name>
    <dbReference type="NCBI Taxonomy" id="80876"/>
    <lineage>
        <taxon>Bacteria</taxon>
        <taxon>Pseudomonadati</taxon>
        <taxon>Pseudomonadota</taxon>
        <taxon>Alphaproteobacteria</taxon>
        <taxon>Rhodospirillales</taxon>
        <taxon>Novispirillaceae</taxon>
        <taxon>Insolitispirillum</taxon>
    </lineage>
</organism>
<dbReference type="Gene3D" id="3.40.220.10">
    <property type="entry name" value="Leucine Aminopeptidase, subunit E, domain 1"/>
    <property type="match status" value="1"/>
</dbReference>
<evidence type="ECO:0000313" key="9">
    <source>
        <dbReference type="EMBL" id="SIS72201.1"/>
    </source>
</evidence>
<evidence type="ECO:0000313" key="10">
    <source>
        <dbReference type="Proteomes" id="UP000185678"/>
    </source>
</evidence>
<evidence type="ECO:0000256" key="6">
    <source>
        <dbReference type="SAM" id="MobiDB-lite"/>
    </source>
</evidence>
<dbReference type="RefSeq" id="WP_084194711.1">
    <property type="nucleotide sequence ID" value="NZ_FTOA01000003.1"/>
</dbReference>
<dbReference type="Pfam" id="PF02789">
    <property type="entry name" value="Peptidase_M17_N"/>
    <property type="match status" value="1"/>
</dbReference>
<evidence type="ECO:0000256" key="5">
    <source>
        <dbReference type="ARBA" id="ARBA00023211"/>
    </source>
</evidence>
<dbReference type="PRINTS" id="PR00481">
    <property type="entry name" value="LAMNOPPTDASE"/>
</dbReference>